<name>A0AAV1PTH2_SCOSC</name>
<reference evidence="1 2" key="1">
    <citation type="submission" date="2024-01" db="EMBL/GenBank/DDBJ databases">
        <authorList>
            <person name="Alioto T."/>
            <person name="Alioto T."/>
            <person name="Gomez Garrido J."/>
        </authorList>
    </citation>
    <scope>NUCLEOTIDE SEQUENCE [LARGE SCALE GENOMIC DNA]</scope>
</reference>
<organism evidence="1 2">
    <name type="scientific">Scomber scombrus</name>
    <name type="common">Atlantic mackerel</name>
    <name type="synonym">Scomber vernalis</name>
    <dbReference type="NCBI Taxonomy" id="13677"/>
    <lineage>
        <taxon>Eukaryota</taxon>
        <taxon>Metazoa</taxon>
        <taxon>Chordata</taxon>
        <taxon>Craniata</taxon>
        <taxon>Vertebrata</taxon>
        <taxon>Euteleostomi</taxon>
        <taxon>Actinopterygii</taxon>
        <taxon>Neopterygii</taxon>
        <taxon>Teleostei</taxon>
        <taxon>Neoteleostei</taxon>
        <taxon>Acanthomorphata</taxon>
        <taxon>Pelagiaria</taxon>
        <taxon>Scombriformes</taxon>
        <taxon>Scombridae</taxon>
        <taxon>Scomber</taxon>
    </lineage>
</organism>
<proteinExistence type="predicted"/>
<dbReference type="Proteomes" id="UP001314229">
    <property type="component" value="Unassembled WGS sequence"/>
</dbReference>
<dbReference type="EMBL" id="CAWUFR010000280">
    <property type="protein sequence ID" value="CAK6974996.1"/>
    <property type="molecule type" value="Genomic_DNA"/>
</dbReference>
<comment type="caution">
    <text evidence="1">The sequence shown here is derived from an EMBL/GenBank/DDBJ whole genome shotgun (WGS) entry which is preliminary data.</text>
</comment>
<sequence length="100" mass="11238">MKPPTSPDLHRPPRVTHLHNAWSSEACVQWKWLIWAPPTDTPAPSSPCLAGISHNLSAGRCFFQNGDEGATTTALFRDIIWNETEKHSTENHSRSSKMFL</sequence>
<dbReference type="AlphaFoldDB" id="A0AAV1PTH2"/>
<accession>A0AAV1PTH2</accession>
<keyword evidence="2" id="KW-1185">Reference proteome</keyword>
<evidence type="ECO:0000313" key="1">
    <source>
        <dbReference type="EMBL" id="CAK6974996.1"/>
    </source>
</evidence>
<protein>
    <submittedName>
        <fullName evidence="1">Uncharacterized protein</fullName>
    </submittedName>
</protein>
<gene>
    <name evidence="1" type="ORF">FSCOSCO3_A018666</name>
</gene>
<evidence type="ECO:0000313" key="2">
    <source>
        <dbReference type="Proteomes" id="UP001314229"/>
    </source>
</evidence>